<feature type="region of interest" description="Disordered" evidence="6">
    <location>
        <begin position="80"/>
        <end position="147"/>
    </location>
</feature>
<keyword evidence="3 5" id="KW-0862">Zinc</keyword>
<evidence type="ECO:0000256" key="1">
    <source>
        <dbReference type="ARBA" id="ARBA00022723"/>
    </source>
</evidence>
<feature type="compositionally biased region" description="Low complexity" evidence="6">
    <location>
        <begin position="118"/>
        <end position="134"/>
    </location>
</feature>
<evidence type="ECO:0000256" key="4">
    <source>
        <dbReference type="ARBA" id="ARBA00023038"/>
    </source>
</evidence>
<dbReference type="Gene3D" id="2.10.110.10">
    <property type="entry name" value="Cysteine Rich Protein"/>
    <property type="match status" value="2"/>
</dbReference>
<dbReference type="CDD" id="cd09397">
    <property type="entry name" value="LIM1_UF1"/>
    <property type="match status" value="1"/>
</dbReference>
<evidence type="ECO:0000256" key="5">
    <source>
        <dbReference type="PROSITE-ProRule" id="PRU00125"/>
    </source>
</evidence>
<dbReference type="EMBL" id="CP059273">
    <property type="protein sequence ID" value="QLQ81975.1"/>
    <property type="molecule type" value="Genomic_DNA"/>
</dbReference>
<dbReference type="AlphaFoldDB" id="A0A7H9HZG8"/>
<dbReference type="PROSITE" id="PS50023">
    <property type="entry name" value="LIM_DOMAIN_2"/>
    <property type="match status" value="1"/>
</dbReference>
<keyword evidence="2" id="KW-0677">Repeat</keyword>
<feature type="domain" description="LIM zinc-binding" evidence="7">
    <location>
        <begin position="477"/>
        <end position="542"/>
    </location>
</feature>
<evidence type="ECO:0000313" key="9">
    <source>
        <dbReference type="Proteomes" id="UP000510647"/>
    </source>
</evidence>
<dbReference type="Pfam" id="PF00412">
    <property type="entry name" value="LIM"/>
    <property type="match status" value="2"/>
</dbReference>
<keyword evidence="1 5" id="KW-0479">Metal-binding</keyword>
<dbReference type="GO" id="GO:0046872">
    <property type="term" value="F:metal ion binding"/>
    <property type="evidence" value="ECO:0007669"/>
    <property type="project" value="UniProtKB-KW"/>
</dbReference>
<name>A0A7H9HZG8_9SACH</name>
<dbReference type="PROSITE" id="PS00478">
    <property type="entry name" value="LIM_DOMAIN_1"/>
    <property type="match status" value="2"/>
</dbReference>
<feature type="compositionally biased region" description="Polar residues" evidence="6">
    <location>
        <begin position="161"/>
        <end position="186"/>
    </location>
</feature>
<evidence type="ECO:0000256" key="2">
    <source>
        <dbReference type="ARBA" id="ARBA00022737"/>
    </source>
</evidence>
<dbReference type="PANTHER" id="PTHR24205:SF16">
    <property type="entry name" value="GH01042P-RELATED"/>
    <property type="match status" value="1"/>
</dbReference>
<dbReference type="SMART" id="SM00132">
    <property type="entry name" value="LIM"/>
    <property type="match status" value="2"/>
</dbReference>
<proteinExistence type="predicted"/>
<dbReference type="Proteomes" id="UP000510647">
    <property type="component" value="Chromosome 7"/>
</dbReference>
<evidence type="ECO:0000313" key="8">
    <source>
        <dbReference type="EMBL" id="QLQ81975.1"/>
    </source>
</evidence>
<dbReference type="FunFam" id="2.10.110.10:FF:000128">
    <property type="entry name" value="Pxl1p"/>
    <property type="match status" value="1"/>
</dbReference>
<dbReference type="GO" id="GO:0005634">
    <property type="term" value="C:nucleus"/>
    <property type="evidence" value="ECO:0007669"/>
    <property type="project" value="TreeGrafter"/>
</dbReference>
<evidence type="ECO:0000256" key="3">
    <source>
        <dbReference type="ARBA" id="ARBA00022833"/>
    </source>
</evidence>
<accession>A0A7H9HZG8</accession>
<feature type="compositionally biased region" description="Polar residues" evidence="6">
    <location>
        <begin position="92"/>
        <end position="107"/>
    </location>
</feature>
<reference evidence="8 9" key="1">
    <citation type="submission" date="2020-06" db="EMBL/GenBank/DDBJ databases">
        <title>The yeast mating-type switching endonuclease HO is a domesticated member of an unorthodox homing genetic element family.</title>
        <authorList>
            <person name="Coughlan A.Y."/>
            <person name="Lombardi L."/>
            <person name="Braun-Galleani S."/>
            <person name="Martos A.R."/>
            <person name="Galeote V."/>
            <person name="Bigey F."/>
            <person name="Dequin S."/>
            <person name="Byrne K.P."/>
            <person name="Wolfe K.H."/>
        </authorList>
    </citation>
    <scope>NUCLEOTIDE SEQUENCE [LARGE SCALE GENOMIC DNA]</scope>
    <source>
        <strain evidence="8 9">CBS2947</strain>
    </source>
</reference>
<dbReference type="OrthoDB" id="1112565at2759"/>
<feature type="region of interest" description="Disordered" evidence="6">
    <location>
        <begin position="161"/>
        <end position="196"/>
    </location>
</feature>
<keyword evidence="4 5" id="KW-0440">LIM domain</keyword>
<organism evidence="8 9">
    <name type="scientific">Torulaspora globosa</name>
    <dbReference type="NCBI Taxonomy" id="48254"/>
    <lineage>
        <taxon>Eukaryota</taxon>
        <taxon>Fungi</taxon>
        <taxon>Dikarya</taxon>
        <taxon>Ascomycota</taxon>
        <taxon>Saccharomycotina</taxon>
        <taxon>Saccharomycetes</taxon>
        <taxon>Saccharomycetales</taxon>
        <taxon>Saccharomycetaceae</taxon>
        <taxon>Torulaspora</taxon>
    </lineage>
</organism>
<dbReference type="CDD" id="cd08368">
    <property type="entry name" value="LIM"/>
    <property type="match status" value="1"/>
</dbReference>
<gene>
    <name evidence="8" type="ORF">HG537_0G02290</name>
</gene>
<dbReference type="GO" id="GO:0030695">
    <property type="term" value="F:GTPase regulator activity"/>
    <property type="evidence" value="ECO:0007669"/>
    <property type="project" value="UniProtKB-ARBA"/>
</dbReference>
<evidence type="ECO:0000256" key="6">
    <source>
        <dbReference type="SAM" id="MobiDB-lite"/>
    </source>
</evidence>
<keyword evidence="9" id="KW-1185">Reference proteome</keyword>
<sequence>MNHIYGSPFPTINPKVRYRTALERAGFDVNFGSVIPDNENNGGRRAATPGCQPVEPWNAGQRRVNSTGVRGQIAIRAQEPISRYQYPAGRQSEPNEGSRQFSATSENRVPKFAQKLVSNSSPSLSSRTPSNSPLYAARESSRSENELNPIEESFIKLTLNDTSSDTGITGRTENALSAVSSESMGDSSKRENTSDDTQIDVNRVTVYSTVESLNFEPSSELHTGLLSPQQHDNIQRFKGDTSLPALTVTTRFSGGLHMVDRVSPELFGDNLAQSNHDMRDHTQEKRPISILSKDVETPQTATSAQVRELLAQLDDVSCTKNAQLDTAILAATAANSSAGSQLDVRSLSVDRSRSCSNTSSRFKKSSAYLSQSPSGDYDIIPQSLIHHEEGMNPYKTEDSPVFYKFRPAHNDGFAQHQDRPQIVIERSQLSHKETIENATHPMPSKEQIDSNNEPFVNAATDTLSQEQPIHKFPPGEGPCRACGEDVLTKGVFSKRANELSGQWHRECFKCLNCAIKFNKKIPCYILDDQPYCQQHYHEKNGSICQVCQGFIEGECLENDRTERFHVHCLTCFLCETRITNDYFIYNGELPLCNAHDIETLLRDGLTGEPPSNAQDNTVSKRRTRLITLGQT</sequence>
<dbReference type="PANTHER" id="PTHR24205">
    <property type="entry name" value="FOUR AND A HALF LIM DOMAINS PROTEIN"/>
    <property type="match status" value="1"/>
</dbReference>
<dbReference type="SUPFAM" id="SSF57716">
    <property type="entry name" value="Glucocorticoid receptor-like (DNA-binding domain)"/>
    <property type="match status" value="1"/>
</dbReference>
<feature type="region of interest" description="Disordered" evidence="6">
    <location>
        <begin position="340"/>
        <end position="374"/>
    </location>
</feature>
<dbReference type="GO" id="GO:0003712">
    <property type="term" value="F:transcription coregulator activity"/>
    <property type="evidence" value="ECO:0007669"/>
    <property type="project" value="TreeGrafter"/>
</dbReference>
<dbReference type="InterPro" id="IPR001781">
    <property type="entry name" value="Znf_LIM"/>
</dbReference>
<protein>
    <recommendedName>
        <fullName evidence="7">LIM zinc-binding domain-containing protein</fullName>
    </recommendedName>
</protein>
<evidence type="ECO:0000259" key="7">
    <source>
        <dbReference type="PROSITE" id="PS50023"/>
    </source>
</evidence>